<dbReference type="InterPro" id="IPR001138">
    <property type="entry name" value="Zn2Cys6_DnaBD"/>
</dbReference>
<dbReference type="Gene3D" id="4.10.240.10">
    <property type="entry name" value="Zn(2)-C6 fungal-type DNA-binding domain"/>
    <property type="match status" value="1"/>
</dbReference>
<dbReference type="SMART" id="SM00066">
    <property type="entry name" value="GAL4"/>
    <property type="match status" value="1"/>
</dbReference>
<dbReference type="PROSITE" id="PS00463">
    <property type="entry name" value="ZN2_CY6_FUNGAL_1"/>
    <property type="match status" value="1"/>
</dbReference>
<proteinExistence type="predicted"/>
<evidence type="ECO:0000256" key="1">
    <source>
        <dbReference type="ARBA" id="ARBA00023242"/>
    </source>
</evidence>
<dbReference type="GO" id="GO:0000981">
    <property type="term" value="F:DNA-binding transcription factor activity, RNA polymerase II-specific"/>
    <property type="evidence" value="ECO:0007669"/>
    <property type="project" value="InterPro"/>
</dbReference>
<dbReference type="Proteomes" id="UP000813461">
    <property type="component" value="Unassembled WGS sequence"/>
</dbReference>
<evidence type="ECO:0000259" key="2">
    <source>
        <dbReference type="PROSITE" id="PS50048"/>
    </source>
</evidence>
<keyword evidence="1" id="KW-0539">Nucleus</keyword>
<dbReference type="AlphaFoldDB" id="A0A8K0VTH8"/>
<organism evidence="3 4">
    <name type="scientific">Paraphoma chrysanthemicola</name>
    <dbReference type="NCBI Taxonomy" id="798071"/>
    <lineage>
        <taxon>Eukaryota</taxon>
        <taxon>Fungi</taxon>
        <taxon>Dikarya</taxon>
        <taxon>Ascomycota</taxon>
        <taxon>Pezizomycotina</taxon>
        <taxon>Dothideomycetes</taxon>
        <taxon>Pleosporomycetidae</taxon>
        <taxon>Pleosporales</taxon>
        <taxon>Pleosporineae</taxon>
        <taxon>Phaeosphaeriaceae</taxon>
        <taxon>Paraphoma</taxon>
    </lineage>
</organism>
<evidence type="ECO:0000313" key="4">
    <source>
        <dbReference type="Proteomes" id="UP000813461"/>
    </source>
</evidence>
<dbReference type="EMBL" id="JAGMVJ010000024">
    <property type="protein sequence ID" value="KAH7071731.1"/>
    <property type="molecule type" value="Genomic_DNA"/>
</dbReference>
<protein>
    <recommendedName>
        <fullName evidence="2">Zn(2)-C6 fungal-type domain-containing protein</fullName>
    </recommendedName>
</protein>
<dbReference type="PANTHER" id="PTHR38111">
    <property type="entry name" value="ZN(2)-C6 FUNGAL-TYPE DOMAIN-CONTAINING PROTEIN-RELATED"/>
    <property type="match status" value="1"/>
</dbReference>
<gene>
    <name evidence="3" type="ORF">FB567DRAFT_209804</name>
</gene>
<comment type="caution">
    <text evidence="3">The sequence shown here is derived from an EMBL/GenBank/DDBJ whole genome shotgun (WGS) entry which is preliminary data.</text>
</comment>
<dbReference type="PROSITE" id="PS50048">
    <property type="entry name" value="ZN2_CY6_FUNGAL_2"/>
    <property type="match status" value="1"/>
</dbReference>
<name>A0A8K0VTH8_9PLEO</name>
<dbReference type="InterPro" id="IPR053178">
    <property type="entry name" value="Osmoadaptation_assoc"/>
</dbReference>
<dbReference type="PANTHER" id="PTHR38111:SF11">
    <property type="entry name" value="TRANSCRIPTION FACTOR DOMAIN-CONTAINING PROTEIN-RELATED"/>
    <property type="match status" value="1"/>
</dbReference>
<feature type="domain" description="Zn(2)-C6 fungal-type" evidence="2">
    <location>
        <begin position="10"/>
        <end position="38"/>
    </location>
</feature>
<sequence length="493" mass="54381">MVGVPGRSKGCVTCRKRKKGCDLKQPECSQCLERGTPCGGYDVDRVFVYLDGGARKRHNSHAATASIISRGPGTDAVERRASPLLPLSITLPASLCRSAYEERSLEAFISFYLPQINPAATNWDGKEIVGMVPALSTRDEALRLALSAIGTVALSKQTQDPELLRHGRNLYGKALVETRRALASPTRSRSTAVLAIPRIMALFEILFGADANTGTQANSWLSHAEGEMALIVARGPEAYNDDDAHSLFVNARYRPLIASVRTRKRTVLNEERWKTIPWLGRVKTPNDTLLDIMAAIPEILENVDRWGNLSSGSPEDEAKDLQTSARCWTLHFQLQDWLSANEHEIHTPVTTTPTPITFPTFEIACLTVRYWVTSLLLYTALDTASGVPPENTSCTHPNRPHPRQFARFILRATTYFFRTEFGATGATSIAFPLGNTMLYTQRNPKVDAPYIAIVIRAWNDPNLPSAIKNFLNSLRLSVSPRSSPEPVGGLSRG</sequence>
<evidence type="ECO:0000313" key="3">
    <source>
        <dbReference type="EMBL" id="KAH7071731.1"/>
    </source>
</evidence>
<reference evidence="3" key="1">
    <citation type="journal article" date="2021" name="Nat. Commun.">
        <title>Genetic determinants of endophytism in the Arabidopsis root mycobiome.</title>
        <authorList>
            <person name="Mesny F."/>
            <person name="Miyauchi S."/>
            <person name="Thiergart T."/>
            <person name="Pickel B."/>
            <person name="Atanasova L."/>
            <person name="Karlsson M."/>
            <person name="Huettel B."/>
            <person name="Barry K.W."/>
            <person name="Haridas S."/>
            <person name="Chen C."/>
            <person name="Bauer D."/>
            <person name="Andreopoulos W."/>
            <person name="Pangilinan J."/>
            <person name="LaButti K."/>
            <person name="Riley R."/>
            <person name="Lipzen A."/>
            <person name="Clum A."/>
            <person name="Drula E."/>
            <person name="Henrissat B."/>
            <person name="Kohler A."/>
            <person name="Grigoriev I.V."/>
            <person name="Martin F.M."/>
            <person name="Hacquard S."/>
        </authorList>
    </citation>
    <scope>NUCLEOTIDE SEQUENCE</scope>
    <source>
        <strain evidence="3">MPI-SDFR-AT-0120</strain>
    </source>
</reference>
<keyword evidence="4" id="KW-1185">Reference proteome</keyword>
<dbReference type="Pfam" id="PF11951">
    <property type="entry name" value="Fungal_trans_2"/>
    <property type="match status" value="1"/>
</dbReference>
<dbReference type="Pfam" id="PF00172">
    <property type="entry name" value="Zn_clus"/>
    <property type="match status" value="1"/>
</dbReference>
<dbReference type="OrthoDB" id="3525185at2759"/>
<dbReference type="InterPro" id="IPR021858">
    <property type="entry name" value="Fun_TF"/>
</dbReference>
<dbReference type="GO" id="GO:0008270">
    <property type="term" value="F:zinc ion binding"/>
    <property type="evidence" value="ECO:0007669"/>
    <property type="project" value="InterPro"/>
</dbReference>
<dbReference type="InterPro" id="IPR036864">
    <property type="entry name" value="Zn2-C6_fun-type_DNA-bd_sf"/>
</dbReference>
<dbReference type="CDD" id="cd00067">
    <property type="entry name" value="GAL4"/>
    <property type="match status" value="1"/>
</dbReference>
<dbReference type="SUPFAM" id="SSF57701">
    <property type="entry name" value="Zn2/Cys6 DNA-binding domain"/>
    <property type="match status" value="1"/>
</dbReference>
<accession>A0A8K0VTH8</accession>